<evidence type="ECO:0000313" key="8">
    <source>
        <dbReference type="Proteomes" id="UP000694865"/>
    </source>
</evidence>
<dbReference type="Gene3D" id="3.60.10.10">
    <property type="entry name" value="Endonuclease/exonuclease/phosphatase"/>
    <property type="match status" value="4"/>
</dbReference>
<evidence type="ECO:0000256" key="1">
    <source>
        <dbReference type="ARBA" id="ARBA00006335"/>
    </source>
</evidence>
<gene>
    <name evidence="9" type="primary">LOC100376139</name>
</gene>
<dbReference type="InterPro" id="IPR005135">
    <property type="entry name" value="Endo/exonuclease/phosphatase"/>
</dbReference>
<dbReference type="Pfam" id="PF14223">
    <property type="entry name" value="Retrotran_gag_2"/>
    <property type="match status" value="1"/>
</dbReference>
<dbReference type="RefSeq" id="XP_002740799.1">
    <property type="nucleotide sequence ID" value="XM_002740753.1"/>
</dbReference>
<feature type="domain" description="Endonuclease/exonuclease/phosphatase" evidence="7">
    <location>
        <begin position="202"/>
        <end position="395"/>
    </location>
</feature>
<dbReference type="Pfam" id="PF03372">
    <property type="entry name" value="Exo_endo_phos"/>
    <property type="match status" value="1"/>
</dbReference>
<dbReference type="GeneID" id="100376139"/>
<feature type="signal peptide" evidence="6">
    <location>
        <begin position="1"/>
        <end position="21"/>
    </location>
</feature>
<name>A0ABM0GZF3_SACKO</name>
<dbReference type="EC" id="3.1.4.12" evidence="2"/>
<comment type="similarity">
    <text evidence="1">Belongs to the neutral sphingomyelinase family.</text>
</comment>
<comment type="catalytic activity">
    <reaction evidence="5">
        <text>N-(hexadecanoyl)-sphing-4-enine-1-phosphocholine + H2O = N-hexadecanoylsphing-4-enine + phosphocholine + H(+)</text>
        <dbReference type="Rhea" id="RHEA:45644"/>
        <dbReference type="ChEBI" id="CHEBI:15377"/>
        <dbReference type="ChEBI" id="CHEBI:15378"/>
        <dbReference type="ChEBI" id="CHEBI:72959"/>
        <dbReference type="ChEBI" id="CHEBI:78646"/>
        <dbReference type="ChEBI" id="CHEBI:295975"/>
    </reaction>
    <physiologicalReaction direction="left-to-right" evidence="5">
        <dbReference type="Rhea" id="RHEA:45645"/>
    </physiologicalReaction>
</comment>
<organism evidence="8 9">
    <name type="scientific">Saccoglossus kowalevskii</name>
    <name type="common">Acorn worm</name>
    <dbReference type="NCBI Taxonomy" id="10224"/>
    <lineage>
        <taxon>Eukaryota</taxon>
        <taxon>Metazoa</taxon>
        <taxon>Hemichordata</taxon>
        <taxon>Enteropneusta</taxon>
        <taxon>Harrimaniidae</taxon>
        <taxon>Saccoglossus</taxon>
    </lineage>
</organism>
<dbReference type="InterPro" id="IPR038772">
    <property type="entry name" value="Sph/SMPD2-like"/>
</dbReference>
<dbReference type="Proteomes" id="UP000694865">
    <property type="component" value="Unplaced"/>
</dbReference>
<dbReference type="CDD" id="cd09078">
    <property type="entry name" value="nSMase"/>
    <property type="match status" value="1"/>
</dbReference>
<reference evidence="9" key="1">
    <citation type="submission" date="2025-08" db="UniProtKB">
        <authorList>
            <consortium name="RefSeq"/>
        </authorList>
    </citation>
    <scope>IDENTIFICATION</scope>
    <source>
        <tissue evidence="9">Testes</tissue>
    </source>
</reference>
<evidence type="ECO:0000256" key="6">
    <source>
        <dbReference type="SAM" id="SignalP"/>
    </source>
</evidence>
<keyword evidence="3 6" id="KW-0732">Signal</keyword>
<evidence type="ECO:0000256" key="3">
    <source>
        <dbReference type="ARBA" id="ARBA00022729"/>
    </source>
</evidence>
<evidence type="ECO:0000259" key="7">
    <source>
        <dbReference type="Pfam" id="PF03372"/>
    </source>
</evidence>
<keyword evidence="4" id="KW-0378">Hydrolase</keyword>
<evidence type="ECO:0000313" key="9">
    <source>
        <dbReference type="RefSeq" id="XP_002740799.1"/>
    </source>
</evidence>
<evidence type="ECO:0000256" key="4">
    <source>
        <dbReference type="ARBA" id="ARBA00022801"/>
    </source>
</evidence>
<keyword evidence="8" id="KW-1185">Reference proteome</keyword>
<accession>A0ABM0GZF3</accession>
<sequence length="1257" mass="139831">MNTVVPKVITILVMCMTYVCADEYEVGVTAILPGVSPRICLGLGEQSCTENGDTIVSVVDNYEGIPCYVPGVISTCQERETVTNEVWKGTAPFCNPSATACDDACMDEVLTARCDSRDGTCCWTGLPEKKLCYPRDGEVPMEVSHTNSGLECAMCDVFGFICNSTTELELDQLFLDGDHARCLPPPPVPLCDTEYNEFTVISYNVYEIPYPVGQFGQRERLCRIPNRLLEEHPGVDVIIFQEVFKGGCGYEFGVSLKDLLAANGFIYSTTTVGDPPEMYFRPYNGGVFIASRWPILEESSTTFDPVPTEDIYLTKGVAYAKIEKSTNAGSKVYHIFGTHFQFTPSGTDHADYDTIRVLQSQQMAQFMTAQNIPQDEPVILGGDLNVDSIKYSDHRDELFDIIGATVPPIIGDLDTTFDPVINQLPGEGFIGAIPEWLDYVLTLNAHQQPSSSSLEAFRLVSHYDDPIMYCYPDMVYTDFIFPPISYSPEVWKGTAPFCYPSATACDDASMDEVLTARCDGRNGTCCWTGLPEKRLCYSRDGEDPVDVPLINTGFGCAMSSVFRFVCSTTTELEPDQLFLDGDLARCLPPPPVPLQDTHSHHLSVISYNVYEIPYPVGQFGQRERVCRIPNRLFEEHLEVDVIIFQEVFLGGCGYEFGVSLGDLLAANGFLYTTETVGDPPDLYLRPYNGGEDHTMFDAMRVSQAQEMAQFIAGQNIPKTEPVIVGGDFNADTYNNMYHEHRDEIFEILGATMPNIIGNSYTTYDSDFIPGISVWKGTSPFCHPSGTACDDASMDDILTARCDGRDGTCCWTGLQEKKLCYPRDEVVPVEVPHTNSGKKSSTWHVTGLECAMCDVFGFICNTTIELEPGQLFLDGDHARYLPPPPVPLCDTEYNELTVISYNVYEIPYPVGQFGQRERLCRIPNRLPEEHPGVDVIIFQEVFKEDIYLTKGVAYAKIEKSTNAGSKVYHIFGTHFQFTPSGADHAGYDPIRVLQSQQTAQFITAQNIPQDEPEVKFLGHVRLQKLDEVIAPAQDGAEEPDAGKNKDAYAELVQCLDDKSLSLVIREEHNDGRKALKVLREHYVGQSKHQVIALYNELTALLMKDSEDVTDYIIRAESAATSLKAAGPKSNLAYGWMSVTSYVVAKLIQSLYDREGQYGKLKPYDICKSGCINGYSDFKILWVKAASTNSDPSVIAHYYLNCVDEMKGGIDRIQLVTTEQVRHHAQAPNYVGDEQIDEYFDHAMERAKLLPPKTPEQAI</sequence>
<dbReference type="SUPFAM" id="SSF56219">
    <property type="entry name" value="DNase I-like"/>
    <property type="match status" value="3"/>
</dbReference>
<evidence type="ECO:0000256" key="5">
    <source>
        <dbReference type="ARBA" id="ARBA00049371"/>
    </source>
</evidence>
<dbReference type="InterPro" id="IPR017766">
    <property type="entry name" value="Sphingomyelinase/PLipase_C"/>
</dbReference>
<dbReference type="PANTHER" id="PTHR16320">
    <property type="entry name" value="SPHINGOMYELINASE FAMILY MEMBER"/>
    <property type="match status" value="1"/>
</dbReference>
<dbReference type="PANTHER" id="PTHR16320:SF23">
    <property type="entry name" value="SPHINGOMYELINASE C 1"/>
    <property type="match status" value="1"/>
</dbReference>
<proteinExistence type="inferred from homology"/>
<dbReference type="InterPro" id="IPR036691">
    <property type="entry name" value="Endo/exonu/phosph_ase_sf"/>
</dbReference>
<protein>
    <recommendedName>
        <fullName evidence="2">sphingomyelin phosphodiesterase</fullName>
        <ecNumber evidence="2">3.1.4.12</ecNumber>
    </recommendedName>
</protein>
<evidence type="ECO:0000256" key="2">
    <source>
        <dbReference type="ARBA" id="ARBA00012369"/>
    </source>
</evidence>
<feature type="chain" id="PRO_5047157702" description="sphingomyelin phosphodiesterase" evidence="6">
    <location>
        <begin position="22"/>
        <end position="1257"/>
    </location>
</feature>